<sequence>GRLARRSSAALRGRFGRSGRPNRCLHRRRRRGHVVRRM</sequence>
<proteinExistence type="predicted"/>
<name>A0A6J4UIV1_9BACT</name>
<accession>A0A6J4UIV1</accession>
<reference evidence="2" key="1">
    <citation type="submission" date="2020-02" db="EMBL/GenBank/DDBJ databases">
        <authorList>
            <person name="Meier V. D."/>
        </authorList>
    </citation>
    <scope>NUCLEOTIDE SEQUENCE</scope>
    <source>
        <strain evidence="2">AVDCRST_MAG19</strain>
    </source>
</reference>
<feature type="region of interest" description="Disordered" evidence="1">
    <location>
        <begin position="1"/>
        <end position="38"/>
    </location>
</feature>
<organism evidence="2">
    <name type="scientific">uncultured Thermomicrobiales bacterium</name>
    <dbReference type="NCBI Taxonomy" id="1645740"/>
    <lineage>
        <taxon>Bacteria</taxon>
        <taxon>Pseudomonadati</taxon>
        <taxon>Thermomicrobiota</taxon>
        <taxon>Thermomicrobia</taxon>
        <taxon>Thermomicrobiales</taxon>
        <taxon>environmental samples</taxon>
    </lineage>
</organism>
<evidence type="ECO:0000256" key="1">
    <source>
        <dbReference type="SAM" id="MobiDB-lite"/>
    </source>
</evidence>
<feature type="non-terminal residue" evidence="2">
    <location>
        <position position="1"/>
    </location>
</feature>
<dbReference type="EMBL" id="CADCWL010000029">
    <property type="protein sequence ID" value="CAA9549282.1"/>
    <property type="molecule type" value="Genomic_DNA"/>
</dbReference>
<evidence type="ECO:0000313" key="2">
    <source>
        <dbReference type="EMBL" id="CAA9549282.1"/>
    </source>
</evidence>
<feature type="non-terminal residue" evidence="2">
    <location>
        <position position="38"/>
    </location>
</feature>
<gene>
    <name evidence="2" type="ORF">AVDCRST_MAG19-651</name>
</gene>
<protein>
    <submittedName>
        <fullName evidence="2">Uncharacterized protein</fullName>
    </submittedName>
</protein>
<feature type="compositionally biased region" description="Low complexity" evidence="1">
    <location>
        <begin position="1"/>
        <end position="22"/>
    </location>
</feature>
<feature type="compositionally biased region" description="Basic residues" evidence="1">
    <location>
        <begin position="23"/>
        <end position="38"/>
    </location>
</feature>
<dbReference type="AlphaFoldDB" id="A0A6J4UIV1"/>